<comment type="subcellular location">
    <subcellularLocation>
        <location evidence="1">Membrane</location>
        <topology evidence="1">Multi-pass membrane protein</topology>
    </subcellularLocation>
</comment>
<feature type="transmembrane region" description="Helical" evidence="10">
    <location>
        <begin position="1162"/>
        <end position="1179"/>
    </location>
</feature>
<sequence>MEERNVSLQLKLTLWKCWKSRWHNYVYTLLTICLPILLYSFVAWYYTKGGVIYVRQENPTYGIQVSEEQIEDSLYGYKYSYAPSNEYTNKIIRMLQLEYQYPNNVINNFETEEEMITFHKQHTDVDNILIYFQNTTNSVPKTMKYKIRQETISKSLQNLYYDLPGPGASMEVYRSFVTLQMHLNKYYLELLNISDNNIEFTMEEFPFPPYVDDKSNNLIFTLLFPMLTCLTFSFVGPYIVIQMIDERQSGIKEYMKMMGLSPIVMWISWFLDNILIIMIPIISIVCILTIPNNSILSSCNPIIYFLFLILYNSSNISVCYIIAALCKNGSLALILQILFNVFTLILCLFCYMNVFMSNFTRYLICFIPNGSLIFGYYTIKDHLVMDNEVTFSNLFSTYNGHTESLGGIMLILLFTTILLISLACYIDAISPGKYGIPKRWYYPFYSSVNALRRYILNGNEVGIKTYNIQEESGLCSDMCTVKMTELTEKCNLKICIEIKDLTKTYGNRKAVDSLNMNIYKGEIMALLGPNGAGKTTTMSIITGLINQTRGSVTIEGLDLHRDLDKIRTLLGICPQDDLFFRSLTVREHLLFIAKMNQLKNADAKVDEMLEKLSLMKHSNHFPNNISGGMKRRLCFGMALVADPKIVILDEPTSGLDPISRRNMWNVLSEWRRSHSEPRTVLLSTHQIEEAEELANRITILNQGTLAVQGTMNYLRHTHLSGCHLDIVYKENDDELTKNKVNEIIANSDPRIDKNKLNGEHFELTLTDKPEILELLKQLEKLDGIKDITVNNKSLEELFFNLIQNTEETTTKLEFPPVNDNNDIEEPLRKYTGCKLYQWKSIFKLRLVTLRNTIQSYIIFALPAITLLIIGLLLGRPSILKYASKHQFIEMSLEEYGPTTVFFSGQRNNSIVNRIMNEYKHLVAEQKSIAIEVPSAKDALLEFGTRNFMEYSKKAIAAADFITDSEGRIKVNVLYSELAVHAPPIALNLAWNSVLKAYTNNNYSIDVTSQPMRLSYFETNIVMSYIVVTSLFLGFSIFITYFVGFPLVDRESGIKHLELMTGVHIYFYWIINYVFDFILYLLTLFIFAVVYILCYNPVYTFHELGGFAYYSIIFGIVGIMFSYLLSNISSKSIAYSVSISNNIIIAMLCIVFVYVLKFFYPSLGQTLDIASLAIPMYWYINKVWNYTNKVVWNWEWNNMSDVSKIKYCRVQTNPCCLSSVAAHDLSEECQNFMNIIIINSIDFVYIVATILIYLGLIAFFDKSYIKRIKKETLNESTGNLASAIKCRNINKSYGKSTVLNNLQFTLPNNTYCGLLAPNGSGKTTTFEMLARKQIDMNNGSISINGIEYQDIYNYMKNIGYCPQYNALNLDLTAKQMLDIFAELRECKDREKVVDNCIKLVDLSEFKSIKCGEYSGGNKRKLCIALAIIGSPSLMLLDEPTTGIDPVSRRTIWNALKEKKYNSHSSMLLSSHSMAECEFLCDSLAFMKDGSIQKPEKIASLISKYGADYVVNMKLNDNCNDVDEVDGNSSSRNYSKIDVIERFKELFKDSIRKLKDDSASNLSYYIIKDKIKLTKVFEHMEKMKAYISNYEIRTANLEESFVMFSNDSNDKTN</sequence>
<dbReference type="InterPro" id="IPR027417">
    <property type="entry name" value="P-loop_NTPase"/>
</dbReference>
<evidence type="ECO:0000256" key="6">
    <source>
        <dbReference type="ARBA" id="ARBA00022741"/>
    </source>
</evidence>
<dbReference type="SUPFAM" id="SSF52540">
    <property type="entry name" value="P-loop containing nucleoside triphosphate hydrolases"/>
    <property type="match status" value="2"/>
</dbReference>
<evidence type="ECO:0000259" key="11">
    <source>
        <dbReference type="PROSITE" id="PS50893"/>
    </source>
</evidence>
<dbReference type="RefSeq" id="XP_017778930.1">
    <property type="nucleotide sequence ID" value="XM_017923441.1"/>
</dbReference>
<feature type="transmembrane region" description="Helical" evidence="10">
    <location>
        <begin position="1131"/>
        <end position="1155"/>
    </location>
</feature>
<dbReference type="PANTHER" id="PTHR19229:SF36">
    <property type="entry name" value="ATP-BINDING CASSETTE SUB-FAMILY A MEMBER 2"/>
    <property type="match status" value="1"/>
</dbReference>
<dbReference type="Proteomes" id="UP000695000">
    <property type="component" value="Unplaced"/>
</dbReference>
<dbReference type="PROSITE" id="PS00211">
    <property type="entry name" value="ABC_TRANSPORTER_1"/>
    <property type="match status" value="2"/>
</dbReference>
<dbReference type="RefSeq" id="XP_017778928.1">
    <property type="nucleotide sequence ID" value="XM_017923439.1"/>
</dbReference>
<keyword evidence="8 10" id="KW-1133">Transmembrane helix</keyword>
<reference evidence="13 14" key="1">
    <citation type="submission" date="2025-05" db="UniProtKB">
        <authorList>
            <consortium name="RefSeq"/>
        </authorList>
    </citation>
    <scope>IDENTIFICATION</scope>
    <source>
        <tissue evidence="13 14">Whole Larva</tissue>
    </source>
</reference>
<feature type="domain" description="ABC transporter" evidence="11">
    <location>
        <begin position="496"/>
        <end position="727"/>
    </location>
</feature>
<keyword evidence="9 10" id="KW-0472">Membrane</keyword>
<keyword evidence="3" id="KW-0813">Transport</keyword>
<evidence type="ECO:0000256" key="5">
    <source>
        <dbReference type="ARBA" id="ARBA00022737"/>
    </source>
</evidence>
<feature type="transmembrane region" description="Helical" evidence="10">
    <location>
        <begin position="264"/>
        <end position="290"/>
    </location>
</feature>
<dbReference type="InterPro" id="IPR017871">
    <property type="entry name" value="ABC_transporter-like_CS"/>
</dbReference>
<feature type="transmembrane region" description="Helical" evidence="10">
    <location>
        <begin position="1106"/>
        <end position="1125"/>
    </location>
</feature>
<evidence type="ECO:0000256" key="2">
    <source>
        <dbReference type="ARBA" id="ARBA00008869"/>
    </source>
</evidence>
<gene>
    <name evidence="13 14 15" type="primary">LOC108564404</name>
</gene>
<feature type="transmembrane region" description="Helical" evidence="10">
    <location>
        <begin position="218"/>
        <end position="244"/>
    </location>
</feature>
<comment type="similarity">
    <text evidence="2">Belongs to the ABC transporter superfamily. ABCA family.</text>
</comment>
<accession>A0ABM1MWI0</accession>
<evidence type="ECO:0000313" key="12">
    <source>
        <dbReference type="Proteomes" id="UP000695000"/>
    </source>
</evidence>
<evidence type="ECO:0000313" key="15">
    <source>
        <dbReference type="RefSeq" id="XP_017778930.1"/>
    </source>
</evidence>
<dbReference type="Gene3D" id="3.40.50.300">
    <property type="entry name" value="P-loop containing nucleotide triphosphate hydrolases"/>
    <property type="match status" value="2"/>
</dbReference>
<evidence type="ECO:0000256" key="1">
    <source>
        <dbReference type="ARBA" id="ARBA00004141"/>
    </source>
</evidence>
<feature type="transmembrane region" description="Helical" evidence="10">
    <location>
        <begin position="1064"/>
        <end position="1094"/>
    </location>
</feature>
<feature type="transmembrane region" description="Helical" evidence="10">
    <location>
        <begin position="405"/>
        <end position="428"/>
    </location>
</feature>
<feature type="transmembrane region" description="Helical" evidence="10">
    <location>
        <begin position="331"/>
        <end position="352"/>
    </location>
</feature>
<dbReference type="InterPro" id="IPR013525">
    <property type="entry name" value="ABC2_TM"/>
</dbReference>
<dbReference type="InterPro" id="IPR003593">
    <property type="entry name" value="AAA+_ATPase"/>
</dbReference>
<protein>
    <submittedName>
        <fullName evidence="13 14">ATP-binding cassette sub-family A member 2-like isoform X1</fullName>
    </submittedName>
</protein>
<evidence type="ECO:0000313" key="13">
    <source>
        <dbReference type="RefSeq" id="XP_017778928.1"/>
    </source>
</evidence>
<feature type="transmembrane region" description="Helical" evidence="10">
    <location>
        <begin position="359"/>
        <end position="379"/>
    </location>
</feature>
<proteinExistence type="inferred from homology"/>
<organism evidence="12 15">
    <name type="scientific">Nicrophorus vespilloides</name>
    <name type="common">Boreal carrion beetle</name>
    <dbReference type="NCBI Taxonomy" id="110193"/>
    <lineage>
        <taxon>Eukaryota</taxon>
        <taxon>Metazoa</taxon>
        <taxon>Ecdysozoa</taxon>
        <taxon>Arthropoda</taxon>
        <taxon>Hexapoda</taxon>
        <taxon>Insecta</taxon>
        <taxon>Pterygota</taxon>
        <taxon>Neoptera</taxon>
        <taxon>Endopterygota</taxon>
        <taxon>Coleoptera</taxon>
        <taxon>Polyphaga</taxon>
        <taxon>Staphyliniformia</taxon>
        <taxon>Silphidae</taxon>
        <taxon>Nicrophorinae</taxon>
        <taxon>Nicrophorus</taxon>
    </lineage>
</organism>
<dbReference type="GeneID" id="108564404"/>
<feature type="transmembrane region" description="Helical" evidence="10">
    <location>
        <begin position="25"/>
        <end position="46"/>
    </location>
</feature>
<dbReference type="PROSITE" id="PS50893">
    <property type="entry name" value="ABC_TRANSPORTER_2"/>
    <property type="match status" value="2"/>
</dbReference>
<dbReference type="PANTHER" id="PTHR19229">
    <property type="entry name" value="ATP-BINDING CASSETTE TRANSPORTER SUBFAMILY A ABCA"/>
    <property type="match status" value="1"/>
</dbReference>
<dbReference type="CDD" id="cd03263">
    <property type="entry name" value="ABC_subfamily_A"/>
    <property type="match status" value="1"/>
</dbReference>
<evidence type="ECO:0000256" key="8">
    <source>
        <dbReference type="ARBA" id="ARBA00022989"/>
    </source>
</evidence>
<dbReference type="InterPro" id="IPR026082">
    <property type="entry name" value="ABCA"/>
</dbReference>
<dbReference type="InterPro" id="IPR003439">
    <property type="entry name" value="ABC_transporter-like_ATP-bd"/>
</dbReference>
<dbReference type="Pfam" id="PF00005">
    <property type="entry name" value="ABC_tran"/>
    <property type="match status" value="2"/>
</dbReference>
<evidence type="ECO:0000256" key="7">
    <source>
        <dbReference type="ARBA" id="ARBA00022840"/>
    </source>
</evidence>
<keyword evidence="7" id="KW-0067">ATP-binding</keyword>
<dbReference type="SMART" id="SM00382">
    <property type="entry name" value="AAA"/>
    <property type="match status" value="2"/>
</dbReference>
<feature type="transmembrane region" description="Helical" evidence="10">
    <location>
        <begin position="853"/>
        <end position="874"/>
    </location>
</feature>
<keyword evidence="6" id="KW-0547">Nucleotide-binding</keyword>
<evidence type="ECO:0000313" key="14">
    <source>
        <dbReference type="RefSeq" id="XP_017778929.1"/>
    </source>
</evidence>
<keyword evidence="5" id="KW-0677">Repeat</keyword>
<dbReference type="RefSeq" id="XP_017778929.1">
    <property type="nucleotide sequence ID" value="XM_017923440.1"/>
</dbReference>
<evidence type="ECO:0000256" key="9">
    <source>
        <dbReference type="ARBA" id="ARBA00023136"/>
    </source>
</evidence>
<evidence type="ECO:0000256" key="10">
    <source>
        <dbReference type="SAM" id="Phobius"/>
    </source>
</evidence>
<evidence type="ECO:0000256" key="4">
    <source>
        <dbReference type="ARBA" id="ARBA00022692"/>
    </source>
</evidence>
<feature type="domain" description="ABC transporter" evidence="11">
    <location>
        <begin position="1283"/>
        <end position="1512"/>
    </location>
</feature>
<name>A0ABM1MWI0_NICVS</name>
<evidence type="ECO:0000256" key="3">
    <source>
        <dbReference type="ARBA" id="ARBA00022448"/>
    </source>
</evidence>
<keyword evidence="4 10" id="KW-0812">Transmembrane</keyword>
<dbReference type="Pfam" id="PF12698">
    <property type="entry name" value="ABC2_membrane_3"/>
    <property type="match status" value="2"/>
</dbReference>
<feature type="transmembrane region" description="Helical" evidence="10">
    <location>
        <begin position="1021"/>
        <end position="1044"/>
    </location>
</feature>
<feature type="transmembrane region" description="Helical" evidence="10">
    <location>
        <begin position="302"/>
        <end position="325"/>
    </location>
</feature>
<keyword evidence="12" id="KW-1185">Reference proteome</keyword>
<feature type="transmembrane region" description="Helical" evidence="10">
    <location>
        <begin position="1234"/>
        <end position="1259"/>
    </location>
</feature>